<dbReference type="EMBL" id="NSJF01000001">
    <property type="protein sequence ID" value="PAT36074.1"/>
    <property type="molecule type" value="Genomic_DNA"/>
</dbReference>
<dbReference type="AlphaFoldDB" id="A0A2A2AEB9"/>
<proteinExistence type="predicted"/>
<evidence type="ECO:0000313" key="1">
    <source>
        <dbReference type="EMBL" id="PAT36074.1"/>
    </source>
</evidence>
<dbReference type="RefSeq" id="WP_095548913.1">
    <property type="nucleotide sequence ID" value="NZ_NSJF01000001.1"/>
</dbReference>
<dbReference type="PANTHER" id="PTHR31118">
    <property type="entry name" value="CYCLASE-LIKE PROTEIN 2"/>
    <property type="match status" value="1"/>
</dbReference>
<dbReference type="Proteomes" id="UP000217999">
    <property type="component" value="Unassembled WGS sequence"/>
</dbReference>
<accession>A0A2A2AEB9</accession>
<organism evidence="1 2">
    <name type="scientific">Vandammella animalimorsus</name>
    <dbReference type="NCBI Taxonomy" id="2029117"/>
    <lineage>
        <taxon>Bacteria</taxon>
        <taxon>Pseudomonadati</taxon>
        <taxon>Pseudomonadota</taxon>
        <taxon>Betaproteobacteria</taxon>
        <taxon>Burkholderiales</taxon>
        <taxon>Comamonadaceae</taxon>
        <taxon>Vandammella</taxon>
    </lineage>
</organism>
<comment type="caution">
    <text evidence="1">The sequence shown here is derived from an EMBL/GenBank/DDBJ whole genome shotgun (WGS) entry which is preliminary data.</text>
</comment>
<protein>
    <submittedName>
        <fullName evidence="1">Cyclase</fullName>
    </submittedName>
</protein>
<dbReference type="InterPro" id="IPR037175">
    <property type="entry name" value="KFase_sf"/>
</dbReference>
<dbReference type="Gene3D" id="3.50.30.50">
    <property type="entry name" value="Putative cyclase"/>
    <property type="match status" value="1"/>
</dbReference>
<dbReference type="PANTHER" id="PTHR31118:SF12">
    <property type="entry name" value="CYCLASE-LIKE PROTEIN 2"/>
    <property type="match status" value="1"/>
</dbReference>
<dbReference type="GO" id="GO:0019441">
    <property type="term" value="P:L-tryptophan catabolic process to kynurenine"/>
    <property type="evidence" value="ECO:0007669"/>
    <property type="project" value="InterPro"/>
</dbReference>
<name>A0A2A2AEB9_9BURK</name>
<evidence type="ECO:0000313" key="2">
    <source>
        <dbReference type="Proteomes" id="UP000217999"/>
    </source>
</evidence>
<gene>
    <name evidence="1" type="ORF">CK620_02315</name>
</gene>
<dbReference type="Pfam" id="PF04199">
    <property type="entry name" value="Cyclase"/>
    <property type="match status" value="1"/>
</dbReference>
<dbReference type="SUPFAM" id="SSF102198">
    <property type="entry name" value="Putative cyclase"/>
    <property type="match status" value="1"/>
</dbReference>
<dbReference type="GO" id="GO:0004061">
    <property type="term" value="F:arylformamidase activity"/>
    <property type="evidence" value="ECO:0007669"/>
    <property type="project" value="InterPro"/>
</dbReference>
<sequence length="266" mass="28882">MCHACVIETVKKQMLAQGRHSQAEVDAQVAQAPAALRSGHEMVVDMTHVLNEDFPTFFGQQELFRQARYHFDEHGFNLNELRLHEHIGTHLDAPLHFSADGQSIAEIPVGNLVVPLCVVDIRERAAANADAQLTPEDIQAWEAAHGPLPPQACVAMMSGWDKLAATERFRNADEAGVMHFPGFHPDAVQYLMENTQAVGLAVDTLSLDYGASADFAAHRMWLPSGRWGLEAITNLEQVPASGATLVVAVSKIEGCSGGLARVMTLA</sequence>
<reference evidence="1 2" key="1">
    <citation type="submission" date="2017-08" db="EMBL/GenBank/DDBJ databases">
        <title>WGS of Clinical strains of the CDC Group NO-1 linked to zoonotic infections in humans.</title>
        <authorList>
            <person name="Bernier A.-M."/>
            <person name="Bernard K."/>
        </authorList>
    </citation>
    <scope>NUCLEOTIDE SEQUENCE [LARGE SCALE GENOMIC DNA]</scope>
    <source>
        <strain evidence="1 2">NML03-0146</strain>
    </source>
</reference>
<dbReference type="InterPro" id="IPR007325">
    <property type="entry name" value="KFase/CYL"/>
</dbReference>